<dbReference type="EMBL" id="JABSTR010000011">
    <property type="protein sequence ID" value="KAH9381600.1"/>
    <property type="molecule type" value="Genomic_DNA"/>
</dbReference>
<feature type="region of interest" description="Disordered" evidence="1">
    <location>
        <begin position="1"/>
        <end position="29"/>
    </location>
</feature>
<reference evidence="2 3" key="1">
    <citation type="journal article" date="2020" name="Cell">
        <title>Large-Scale Comparative Analyses of Tick Genomes Elucidate Their Genetic Diversity and Vector Capacities.</title>
        <authorList>
            <consortium name="Tick Genome and Microbiome Consortium (TIGMIC)"/>
            <person name="Jia N."/>
            <person name="Wang J."/>
            <person name="Shi W."/>
            <person name="Du L."/>
            <person name="Sun Y."/>
            <person name="Zhan W."/>
            <person name="Jiang J.F."/>
            <person name="Wang Q."/>
            <person name="Zhang B."/>
            <person name="Ji P."/>
            <person name="Bell-Sakyi L."/>
            <person name="Cui X.M."/>
            <person name="Yuan T.T."/>
            <person name="Jiang B.G."/>
            <person name="Yang W.F."/>
            <person name="Lam T.T."/>
            <person name="Chang Q.C."/>
            <person name="Ding S.J."/>
            <person name="Wang X.J."/>
            <person name="Zhu J.G."/>
            <person name="Ruan X.D."/>
            <person name="Zhao L."/>
            <person name="Wei J.T."/>
            <person name="Ye R.Z."/>
            <person name="Que T.C."/>
            <person name="Du C.H."/>
            <person name="Zhou Y.H."/>
            <person name="Cheng J.X."/>
            <person name="Dai P.F."/>
            <person name="Guo W.B."/>
            <person name="Han X.H."/>
            <person name="Huang E.J."/>
            <person name="Li L.F."/>
            <person name="Wei W."/>
            <person name="Gao Y.C."/>
            <person name="Liu J.Z."/>
            <person name="Shao H.Z."/>
            <person name="Wang X."/>
            <person name="Wang C.C."/>
            <person name="Yang T.C."/>
            <person name="Huo Q.B."/>
            <person name="Li W."/>
            <person name="Chen H.Y."/>
            <person name="Chen S.E."/>
            <person name="Zhou L.G."/>
            <person name="Ni X.B."/>
            <person name="Tian J.H."/>
            <person name="Sheng Y."/>
            <person name="Liu T."/>
            <person name="Pan Y.S."/>
            <person name="Xia L.Y."/>
            <person name="Li J."/>
            <person name="Zhao F."/>
            <person name="Cao W.C."/>
        </authorList>
    </citation>
    <scope>NUCLEOTIDE SEQUENCE [LARGE SCALE GENOMIC DNA]</scope>
    <source>
        <strain evidence="2">HaeL-2018</strain>
    </source>
</reference>
<evidence type="ECO:0000313" key="3">
    <source>
        <dbReference type="Proteomes" id="UP000821853"/>
    </source>
</evidence>
<accession>A0A9J6H3K6</accession>
<dbReference type="AlphaFoldDB" id="A0A9J6H3K6"/>
<protein>
    <submittedName>
        <fullName evidence="2">Uncharacterized protein</fullName>
    </submittedName>
</protein>
<evidence type="ECO:0000313" key="2">
    <source>
        <dbReference type="EMBL" id="KAH9381600.1"/>
    </source>
</evidence>
<proteinExistence type="predicted"/>
<keyword evidence="3" id="KW-1185">Reference proteome</keyword>
<name>A0A9J6H3K6_HAELO</name>
<dbReference type="Proteomes" id="UP000821853">
    <property type="component" value="Chromosome 9"/>
</dbReference>
<dbReference type="VEuPathDB" id="VectorBase:HLOH_057968"/>
<evidence type="ECO:0000256" key="1">
    <source>
        <dbReference type="SAM" id="MobiDB-lite"/>
    </source>
</evidence>
<organism evidence="2 3">
    <name type="scientific">Haemaphysalis longicornis</name>
    <name type="common">Bush tick</name>
    <dbReference type="NCBI Taxonomy" id="44386"/>
    <lineage>
        <taxon>Eukaryota</taxon>
        <taxon>Metazoa</taxon>
        <taxon>Ecdysozoa</taxon>
        <taxon>Arthropoda</taxon>
        <taxon>Chelicerata</taxon>
        <taxon>Arachnida</taxon>
        <taxon>Acari</taxon>
        <taxon>Parasitiformes</taxon>
        <taxon>Ixodida</taxon>
        <taxon>Ixodoidea</taxon>
        <taxon>Ixodidae</taxon>
        <taxon>Haemaphysalinae</taxon>
        <taxon>Haemaphysalis</taxon>
    </lineage>
</organism>
<comment type="caution">
    <text evidence="2">The sequence shown here is derived from an EMBL/GenBank/DDBJ whole genome shotgun (WGS) entry which is preliminary data.</text>
</comment>
<dbReference type="OrthoDB" id="429955at2759"/>
<sequence>MEGPEEEKVPPAVRGKVKQRKRGEKEDEMISREIGSFERAASGVSSGRALNSAFETRLKVLPGVLQGGPTIAPVAALSGCPHCMDEGRFCVLSAYDMNGLPSSMDAGAGATTATPTAAGGGRRDEIVEAGSGSARSRSVCARACASFSRLGRWPWCTPALVVFLRYGGV</sequence>
<gene>
    <name evidence="2" type="ORF">HPB48_000693</name>
</gene>